<organism evidence="9 10">
    <name type="scientific">Streptococcus cristatus</name>
    <dbReference type="NCBI Taxonomy" id="45634"/>
    <lineage>
        <taxon>Bacteria</taxon>
        <taxon>Bacillati</taxon>
        <taxon>Bacillota</taxon>
        <taxon>Bacilli</taxon>
        <taxon>Lactobacillales</taxon>
        <taxon>Streptococcaceae</taxon>
        <taxon>Streptococcus</taxon>
    </lineage>
</organism>
<evidence type="ECO:0000256" key="7">
    <source>
        <dbReference type="RuleBase" id="RU003330"/>
    </source>
</evidence>
<comment type="catalytic activity">
    <reaction evidence="6 8">
        <text>AMP + ATP = 2 ADP</text>
        <dbReference type="Rhea" id="RHEA:12973"/>
        <dbReference type="ChEBI" id="CHEBI:30616"/>
        <dbReference type="ChEBI" id="CHEBI:456215"/>
        <dbReference type="ChEBI" id="CHEBI:456216"/>
        <dbReference type="EC" id="2.7.4.3"/>
    </reaction>
</comment>
<feature type="binding site" evidence="6">
    <location>
        <position position="167"/>
    </location>
    <ligand>
        <name>AMP</name>
        <dbReference type="ChEBI" id="CHEBI:456215"/>
    </ligand>
</feature>
<feature type="binding site" evidence="6">
    <location>
        <position position="128"/>
    </location>
    <ligand>
        <name>ATP</name>
        <dbReference type="ChEBI" id="CHEBI:30616"/>
    </ligand>
</feature>
<dbReference type="GO" id="GO:0005524">
    <property type="term" value="F:ATP binding"/>
    <property type="evidence" value="ECO:0007669"/>
    <property type="project" value="UniProtKB-UniRule"/>
</dbReference>
<keyword evidence="4 6" id="KW-0418">Kinase</keyword>
<comment type="caution">
    <text evidence="9">The sequence shown here is derived from an EMBL/GenBank/DDBJ whole genome shotgun (WGS) entry which is preliminary data.</text>
</comment>
<dbReference type="PRINTS" id="PR00094">
    <property type="entry name" value="ADENYLTKNASE"/>
</dbReference>
<comment type="subcellular location">
    <subcellularLocation>
        <location evidence="6 8">Cytoplasm</location>
    </subcellularLocation>
</comment>
<feature type="binding site" evidence="6">
    <location>
        <begin position="57"/>
        <end position="59"/>
    </location>
    <ligand>
        <name>AMP</name>
        <dbReference type="ChEBI" id="CHEBI:456215"/>
    </ligand>
</feature>
<comment type="function">
    <text evidence="6">Catalyzes the reversible transfer of the terminal phosphate group between ATP and AMP. Plays an important role in cellular energy homeostasis and in adenine nucleotide metabolism.</text>
</comment>
<dbReference type="InterPro" id="IPR033690">
    <property type="entry name" value="Adenylat_kinase_CS"/>
</dbReference>
<comment type="subunit">
    <text evidence="6 8">Monomer.</text>
</comment>
<dbReference type="Pfam" id="PF00406">
    <property type="entry name" value="ADK"/>
    <property type="match status" value="1"/>
</dbReference>
<sequence length="212" mass="23704">MNLLIMGLPGAGKGTQAAKIVEQFHVAHISTGDMFRAAMANETEMGVLAKSYISKGELVPDEVTNGIVKERLAQDDIKETGFLLDGYPRTIDQAHALDQILADLGIQLDAVINIEVNPDSLLERLSGRIIHRETGETFHKIFNPPVDYKEEDYYQREDDKPETVKRRLDVNIAQGQPIIDHYRAQGLVHDIQGNQEIEAVFSDIEKVLSNLK</sequence>
<dbReference type="InterPro" id="IPR027417">
    <property type="entry name" value="P-loop_NTPase"/>
</dbReference>
<dbReference type="GO" id="GO:0005737">
    <property type="term" value="C:cytoplasm"/>
    <property type="evidence" value="ECO:0007669"/>
    <property type="project" value="UniProtKB-SubCell"/>
</dbReference>
<feature type="binding site" evidence="6">
    <location>
        <begin position="10"/>
        <end position="15"/>
    </location>
    <ligand>
        <name>ATP</name>
        <dbReference type="ChEBI" id="CHEBI:30616"/>
    </ligand>
</feature>
<protein>
    <recommendedName>
        <fullName evidence="6 8">Adenylate kinase</fullName>
        <shortName evidence="6">AK</shortName>
        <ecNumber evidence="6 8">2.7.4.3</ecNumber>
    </recommendedName>
    <alternativeName>
        <fullName evidence="6">ATP-AMP transphosphorylase</fullName>
    </alternativeName>
    <alternativeName>
        <fullName evidence="6">ATP:AMP phosphotransferase</fullName>
    </alternativeName>
    <alternativeName>
        <fullName evidence="6">Adenylate monophosphate kinase</fullName>
    </alternativeName>
</protein>
<evidence type="ECO:0000256" key="1">
    <source>
        <dbReference type="ARBA" id="ARBA00022679"/>
    </source>
</evidence>
<dbReference type="AlphaFoldDB" id="A0A428GZ34"/>
<feature type="binding site" evidence="6">
    <location>
        <position position="31"/>
    </location>
    <ligand>
        <name>AMP</name>
        <dbReference type="ChEBI" id="CHEBI:456215"/>
    </ligand>
</feature>
<dbReference type="InterPro" id="IPR036193">
    <property type="entry name" value="ADK_active_lid_dom_sf"/>
</dbReference>
<dbReference type="EMBL" id="RJPS01000009">
    <property type="protein sequence ID" value="RSJ88883.1"/>
    <property type="molecule type" value="Genomic_DNA"/>
</dbReference>
<dbReference type="HAMAP" id="MF_00235">
    <property type="entry name" value="Adenylate_kinase_Adk"/>
    <property type="match status" value="1"/>
</dbReference>
<evidence type="ECO:0000256" key="2">
    <source>
        <dbReference type="ARBA" id="ARBA00022727"/>
    </source>
</evidence>
<evidence type="ECO:0000313" key="10">
    <source>
        <dbReference type="Proteomes" id="UP000270868"/>
    </source>
</evidence>
<accession>A0A428GZ34</accession>
<comment type="pathway">
    <text evidence="6">Purine metabolism; AMP biosynthesis via salvage pathway; AMP from ADP: step 1/1.</text>
</comment>
<feature type="binding site" evidence="6">
    <location>
        <position position="36"/>
    </location>
    <ligand>
        <name>AMP</name>
        <dbReference type="ChEBI" id="CHEBI:456215"/>
    </ligand>
</feature>
<comment type="caution">
    <text evidence="6">Lacks conserved residue(s) required for the propagation of feature annotation.</text>
</comment>
<dbReference type="Proteomes" id="UP000270868">
    <property type="component" value="Unassembled WGS sequence"/>
</dbReference>
<dbReference type="InterPro" id="IPR000850">
    <property type="entry name" value="Adenylat/UMP-CMP_kin"/>
</dbReference>
<dbReference type="FunFam" id="3.40.50.300:FF:000106">
    <property type="entry name" value="Adenylate kinase mitochondrial"/>
    <property type="match status" value="1"/>
</dbReference>
<dbReference type="PANTHER" id="PTHR23359">
    <property type="entry name" value="NUCLEOTIDE KINASE"/>
    <property type="match status" value="1"/>
</dbReference>
<feature type="binding site" evidence="6">
    <location>
        <position position="156"/>
    </location>
    <ligand>
        <name>AMP</name>
        <dbReference type="ChEBI" id="CHEBI:456215"/>
    </ligand>
</feature>
<dbReference type="GO" id="GO:0004017">
    <property type="term" value="F:AMP kinase activity"/>
    <property type="evidence" value="ECO:0007669"/>
    <property type="project" value="UniProtKB-UniRule"/>
</dbReference>
<dbReference type="Gene3D" id="3.40.50.300">
    <property type="entry name" value="P-loop containing nucleotide triphosphate hydrolases"/>
    <property type="match status" value="1"/>
</dbReference>
<dbReference type="NCBIfam" id="NF001381">
    <property type="entry name" value="PRK00279.1-3"/>
    <property type="match status" value="1"/>
</dbReference>
<dbReference type="InterPro" id="IPR006259">
    <property type="entry name" value="Adenyl_kin_sub"/>
</dbReference>
<comment type="similarity">
    <text evidence="6 7">Belongs to the adenylate kinase family.</text>
</comment>
<dbReference type="NCBIfam" id="NF001380">
    <property type="entry name" value="PRK00279.1-2"/>
    <property type="match status" value="1"/>
</dbReference>
<comment type="domain">
    <text evidence="6">Consists of three domains, a large central CORE domain and two small peripheral domains, NMPbind and LID, which undergo movements during catalysis. The LID domain closes over the site of phosphoryl transfer upon ATP binding. Assembling and dissambling the active center during each catalytic cycle provides an effective means to prevent ATP hydrolysis.</text>
</comment>
<keyword evidence="6" id="KW-0963">Cytoplasm</keyword>
<dbReference type="SUPFAM" id="SSF57774">
    <property type="entry name" value="Microbial and mitochondrial ADK, insert 'zinc finger' domain"/>
    <property type="match status" value="1"/>
</dbReference>
<evidence type="ECO:0000256" key="4">
    <source>
        <dbReference type="ARBA" id="ARBA00022777"/>
    </source>
</evidence>
<name>A0A428GZ34_STRCR</name>
<dbReference type="PROSITE" id="PS00113">
    <property type="entry name" value="ADENYLATE_KINASE"/>
    <property type="match status" value="1"/>
</dbReference>
<keyword evidence="3 6" id="KW-0547">Nucleotide-binding</keyword>
<dbReference type="EC" id="2.7.4.3" evidence="6 8"/>
<evidence type="ECO:0000256" key="8">
    <source>
        <dbReference type="RuleBase" id="RU003331"/>
    </source>
</evidence>
<evidence type="ECO:0000256" key="5">
    <source>
        <dbReference type="ARBA" id="ARBA00022840"/>
    </source>
</evidence>
<dbReference type="CDD" id="cd01428">
    <property type="entry name" value="ADK"/>
    <property type="match status" value="1"/>
</dbReference>
<evidence type="ECO:0000256" key="6">
    <source>
        <dbReference type="HAMAP-Rule" id="MF_00235"/>
    </source>
</evidence>
<feature type="region of interest" description="NMP" evidence="6">
    <location>
        <begin position="30"/>
        <end position="59"/>
    </location>
</feature>
<dbReference type="NCBIfam" id="NF011100">
    <property type="entry name" value="PRK14527.1"/>
    <property type="match status" value="1"/>
</dbReference>
<dbReference type="NCBIfam" id="NF001382">
    <property type="entry name" value="PRK00279.1-4"/>
    <property type="match status" value="1"/>
</dbReference>
<feature type="binding site" evidence="6">
    <location>
        <begin position="137"/>
        <end position="138"/>
    </location>
    <ligand>
        <name>ATP</name>
        <dbReference type="ChEBI" id="CHEBI:30616"/>
    </ligand>
</feature>
<dbReference type="SUPFAM" id="SSF52540">
    <property type="entry name" value="P-loop containing nucleoside triphosphate hydrolases"/>
    <property type="match status" value="1"/>
</dbReference>
<proteinExistence type="inferred from homology"/>
<reference evidence="9 10" key="1">
    <citation type="submission" date="2018-11" db="EMBL/GenBank/DDBJ databases">
        <title>Species Designations Belie Phenotypic and Genotypic Heterogeneity in Oral Streptococci.</title>
        <authorList>
            <person name="Velsko I."/>
        </authorList>
    </citation>
    <scope>NUCLEOTIDE SEQUENCE [LARGE SCALE GENOMIC DNA]</scope>
    <source>
        <strain evidence="9 10">A52</strain>
    </source>
</reference>
<dbReference type="NCBIfam" id="TIGR01351">
    <property type="entry name" value="adk"/>
    <property type="match status" value="1"/>
</dbReference>
<keyword evidence="2 6" id="KW-0545">Nucleotide biosynthesis</keyword>
<evidence type="ECO:0000256" key="3">
    <source>
        <dbReference type="ARBA" id="ARBA00022741"/>
    </source>
</evidence>
<feature type="binding site" evidence="6">
    <location>
        <position position="195"/>
    </location>
    <ligand>
        <name>ATP</name>
        <dbReference type="ChEBI" id="CHEBI:30616"/>
    </ligand>
</feature>
<dbReference type="RefSeq" id="WP_125373685.1">
    <property type="nucleotide sequence ID" value="NZ_CAUUYS010000106.1"/>
</dbReference>
<keyword evidence="1 6" id="KW-0808">Transferase</keyword>
<feature type="binding site" evidence="6">
    <location>
        <position position="93"/>
    </location>
    <ligand>
        <name>AMP</name>
        <dbReference type="ChEBI" id="CHEBI:456215"/>
    </ligand>
</feature>
<dbReference type="GO" id="GO:0044209">
    <property type="term" value="P:AMP salvage"/>
    <property type="evidence" value="ECO:0007669"/>
    <property type="project" value="UniProtKB-UniRule"/>
</dbReference>
<gene>
    <name evidence="6 9" type="primary">adk</name>
    <name evidence="9" type="ORF">D8792_08230</name>
</gene>
<keyword evidence="5 6" id="KW-0067">ATP-binding</keyword>
<evidence type="ECO:0000313" key="9">
    <source>
        <dbReference type="EMBL" id="RSJ88883.1"/>
    </source>
</evidence>
<feature type="binding site" evidence="6">
    <location>
        <begin position="86"/>
        <end position="89"/>
    </location>
    <ligand>
        <name>AMP</name>
        <dbReference type="ChEBI" id="CHEBI:456215"/>
    </ligand>
</feature>
<dbReference type="UniPathway" id="UPA00588">
    <property type="reaction ID" value="UER00649"/>
</dbReference>